<accession>A0ABY5VE97</accession>
<dbReference type="Proteomes" id="UP001060164">
    <property type="component" value="Chromosome"/>
</dbReference>
<dbReference type="InterPro" id="IPR000873">
    <property type="entry name" value="AMP-dep_synth/lig_dom"/>
</dbReference>
<keyword evidence="2" id="KW-0436">Ligase</keyword>
<reference evidence="2" key="1">
    <citation type="journal article" date="2022" name="Cell">
        <title>Design, construction, and in vivo augmentation of a complex gut microbiome.</title>
        <authorList>
            <person name="Cheng A.G."/>
            <person name="Ho P.Y."/>
            <person name="Aranda-Diaz A."/>
            <person name="Jain S."/>
            <person name="Yu F.B."/>
            <person name="Meng X."/>
            <person name="Wang M."/>
            <person name="Iakiviak M."/>
            <person name="Nagashima K."/>
            <person name="Zhao A."/>
            <person name="Murugkar P."/>
            <person name="Patil A."/>
            <person name="Atabakhsh K."/>
            <person name="Weakley A."/>
            <person name="Yan J."/>
            <person name="Brumbaugh A.R."/>
            <person name="Higginbottom S."/>
            <person name="Dimas A."/>
            <person name="Shiver A.L."/>
            <person name="Deutschbauer A."/>
            <person name="Neff N."/>
            <person name="Sonnenburg J.L."/>
            <person name="Huang K.C."/>
            <person name="Fischbach M.A."/>
        </authorList>
    </citation>
    <scope>NUCLEOTIDE SEQUENCE</scope>
    <source>
        <strain evidence="2">DSM 19829</strain>
    </source>
</reference>
<dbReference type="GO" id="GO:0016874">
    <property type="term" value="F:ligase activity"/>
    <property type="evidence" value="ECO:0007669"/>
    <property type="project" value="UniProtKB-KW"/>
</dbReference>
<dbReference type="PANTHER" id="PTHR36932">
    <property type="entry name" value="CAPSULAR POLYSACCHARIDE BIOSYNTHESIS PROTEIN"/>
    <property type="match status" value="1"/>
</dbReference>
<evidence type="ECO:0000313" key="3">
    <source>
        <dbReference type="Proteomes" id="UP001060164"/>
    </source>
</evidence>
<dbReference type="Gene3D" id="3.40.50.12780">
    <property type="entry name" value="N-terminal domain of ligase-like"/>
    <property type="match status" value="1"/>
</dbReference>
<sequence>MVLDEWIRQKYGIETEREEEIRGWQLGRIREVIQMAKSESPFYRTLYEEISVPDTWEEFRRLPFTDASAVREQGLQMLCVPQGEIERVVTLTTTGTSGRPKRLYFTGEDQELTIDFFHHGMELVTGPGGVTVVFLPCERVGSVGDLLLTGLSRLQVRGIGYGLITKLGDAADVLVKSKADSFVAAPVQALALAYYVREHGVRLPLQRILLSTDHLSDSVKKRLEKELQCEVYNHFGITEAGLGAAIDCPAHCGMHIRENDLLFEVIHPESGEVLPDGRCGELVLTTLTRKGMPLIRYRTGDYGKTDSRQCVCGSFLTRLWASRGRIGNEISYPGGNLSMEDLDELVFEADGLMDYRVVYQSIDKQLKLHLMFYRRLTDDTADSCRTIREEIRHRTGLQTEITAEASDEIRPQYLQKRTIIWEGDIN</sequence>
<dbReference type="PANTHER" id="PTHR36932:SF1">
    <property type="entry name" value="CAPSULAR POLYSACCHARIDE BIOSYNTHESIS PROTEIN"/>
    <property type="match status" value="1"/>
</dbReference>
<dbReference type="SUPFAM" id="SSF56801">
    <property type="entry name" value="Acetyl-CoA synthetase-like"/>
    <property type="match status" value="1"/>
</dbReference>
<dbReference type="InterPro" id="IPR042099">
    <property type="entry name" value="ANL_N_sf"/>
</dbReference>
<evidence type="ECO:0000313" key="2">
    <source>
        <dbReference type="EMBL" id="UWP58699.1"/>
    </source>
</evidence>
<organism evidence="2 3">
    <name type="scientific">Ruminococcus gauvreauii</name>
    <dbReference type="NCBI Taxonomy" id="438033"/>
    <lineage>
        <taxon>Bacteria</taxon>
        <taxon>Bacillati</taxon>
        <taxon>Bacillota</taxon>
        <taxon>Clostridia</taxon>
        <taxon>Eubacteriales</taxon>
        <taxon>Oscillospiraceae</taxon>
        <taxon>Ruminococcus</taxon>
    </lineage>
</organism>
<dbReference type="Pfam" id="PF00501">
    <property type="entry name" value="AMP-binding"/>
    <property type="match status" value="1"/>
</dbReference>
<protein>
    <submittedName>
        <fullName evidence="2">Phenylacetate--CoA ligase family protein</fullName>
    </submittedName>
</protein>
<dbReference type="EMBL" id="CP102290">
    <property type="protein sequence ID" value="UWP58699.1"/>
    <property type="molecule type" value="Genomic_DNA"/>
</dbReference>
<proteinExistence type="predicted"/>
<feature type="domain" description="AMP-dependent synthetase/ligase" evidence="1">
    <location>
        <begin position="88"/>
        <end position="284"/>
    </location>
</feature>
<evidence type="ECO:0000259" key="1">
    <source>
        <dbReference type="Pfam" id="PF00501"/>
    </source>
</evidence>
<gene>
    <name evidence="2" type="ORF">NQ502_15160</name>
</gene>
<dbReference type="NCBIfam" id="NF045666">
    <property type="entry name" value="DVU1553_fam_AMP"/>
    <property type="match status" value="1"/>
</dbReference>
<name>A0ABY5VE97_9FIRM</name>
<dbReference type="RefSeq" id="WP_049898198.1">
    <property type="nucleotide sequence ID" value="NZ_CABLBR010000018.1"/>
</dbReference>
<keyword evidence="3" id="KW-1185">Reference proteome</keyword>
<dbReference type="InterPro" id="IPR053158">
    <property type="entry name" value="CapK_Type1_Caps_Biosynth"/>
</dbReference>